<keyword evidence="1" id="KW-0812">Transmembrane</keyword>
<dbReference type="InterPro" id="IPR039708">
    <property type="entry name" value="MT1774/Rv1733c-like"/>
</dbReference>
<organism evidence="2 3">
    <name type="scientific">Streptomyces palmae</name>
    <dbReference type="NCBI Taxonomy" id="1701085"/>
    <lineage>
        <taxon>Bacteria</taxon>
        <taxon>Bacillati</taxon>
        <taxon>Actinomycetota</taxon>
        <taxon>Actinomycetes</taxon>
        <taxon>Kitasatosporales</taxon>
        <taxon>Streptomycetaceae</taxon>
        <taxon>Streptomyces</taxon>
    </lineage>
</organism>
<proteinExistence type="predicted"/>
<gene>
    <name evidence="2" type="ORF">E4099_11605</name>
</gene>
<evidence type="ECO:0000313" key="2">
    <source>
        <dbReference type="EMBL" id="TGB11822.1"/>
    </source>
</evidence>
<dbReference type="EMBL" id="SRID01000081">
    <property type="protein sequence ID" value="TGB11822.1"/>
    <property type="molecule type" value="Genomic_DNA"/>
</dbReference>
<sequence length="201" mass="21869">MRAVRGLWRWRRNALCRATDLTEAWVALAAAVLMVLAAPVAGWAVGAATREVLLETVHTQQAQRHRVPATVLRLEHEPGHDADPETSSRRDAYRRVVAVWTASDGSRRTGSLRATRPVAGPGDRFPIWTDRHGKPVARPLDGATATTHAVLAGSAAGAVVAGLVEGARRLVVWRLLRRRYAAWDIAWERAGQDWGRAGAGS</sequence>
<feature type="transmembrane region" description="Helical" evidence="1">
    <location>
        <begin position="21"/>
        <end position="45"/>
    </location>
</feature>
<accession>A0A4Z0H846</accession>
<evidence type="ECO:0000313" key="3">
    <source>
        <dbReference type="Proteomes" id="UP000297948"/>
    </source>
</evidence>
<comment type="caution">
    <text evidence="2">The sequence shown here is derived from an EMBL/GenBank/DDBJ whole genome shotgun (WGS) entry which is preliminary data.</text>
</comment>
<name>A0A4Z0H846_9ACTN</name>
<dbReference type="AlphaFoldDB" id="A0A4Z0H846"/>
<keyword evidence="1" id="KW-0472">Membrane</keyword>
<dbReference type="OrthoDB" id="4325432at2"/>
<evidence type="ECO:0000256" key="1">
    <source>
        <dbReference type="SAM" id="Phobius"/>
    </source>
</evidence>
<dbReference type="Proteomes" id="UP000297948">
    <property type="component" value="Unassembled WGS sequence"/>
</dbReference>
<dbReference type="RefSeq" id="WP_135338920.1">
    <property type="nucleotide sequence ID" value="NZ_JBHLTX010000019.1"/>
</dbReference>
<reference evidence="2 3" key="1">
    <citation type="submission" date="2019-03" db="EMBL/GenBank/DDBJ databases">
        <authorList>
            <person name="Gonzalez-Pimentel J.L."/>
        </authorList>
    </citation>
    <scope>NUCLEOTIDE SEQUENCE [LARGE SCALE GENOMIC DNA]</scope>
    <source>
        <strain evidence="2 3">JCM 31289</strain>
    </source>
</reference>
<keyword evidence="3" id="KW-1185">Reference proteome</keyword>
<keyword evidence="1" id="KW-1133">Transmembrane helix</keyword>
<dbReference type="PANTHER" id="PTHR42305">
    <property type="entry name" value="MEMBRANE PROTEIN RV1733C-RELATED"/>
    <property type="match status" value="1"/>
</dbReference>
<protein>
    <submittedName>
        <fullName evidence="2">Uncharacterized protein</fullName>
    </submittedName>
</protein>
<dbReference type="PANTHER" id="PTHR42305:SF1">
    <property type="entry name" value="MEMBRANE PROTEIN RV1733C-RELATED"/>
    <property type="match status" value="1"/>
</dbReference>